<dbReference type="EMBL" id="JALDYZ010000025">
    <property type="protein sequence ID" value="MDI7925153.1"/>
    <property type="molecule type" value="Genomic_DNA"/>
</dbReference>
<protein>
    <submittedName>
        <fullName evidence="4">DUF1254 domain-containing protein</fullName>
    </submittedName>
</protein>
<dbReference type="Pfam" id="PF06742">
    <property type="entry name" value="DUF1214"/>
    <property type="match status" value="1"/>
</dbReference>
<evidence type="ECO:0000259" key="2">
    <source>
        <dbReference type="Pfam" id="PF06742"/>
    </source>
</evidence>
<dbReference type="Gene3D" id="1.10.3360.10">
    <property type="entry name" value="VPA0735-like domain"/>
    <property type="match status" value="1"/>
</dbReference>
<proteinExistence type="predicted"/>
<dbReference type="InterPro" id="IPR010679">
    <property type="entry name" value="DUF1254"/>
</dbReference>
<accession>A0AAE3U658</accession>
<dbReference type="PANTHER" id="PTHR36509:SF3">
    <property type="entry name" value="SIGNAL PEPTIDE PROTEIN"/>
    <property type="match status" value="1"/>
</dbReference>
<feature type="domain" description="DUF1254" evidence="3">
    <location>
        <begin position="98"/>
        <end position="225"/>
    </location>
</feature>
<dbReference type="Proteomes" id="UP001161580">
    <property type="component" value="Unassembled WGS sequence"/>
</dbReference>
<evidence type="ECO:0000259" key="3">
    <source>
        <dbReference type="Pfam" id="PF06863"/>
    </source>
</evidence>
<dbReference type="Gene3D" id="2.60.120.600">
    <property type="entry name" value="Domain of unknown function DUF1214, C-terminal domain"/>
    <property type="match status" value="1"/>
</dbReference>
<evidence type="ECO:0000313" key="4">
    <source>
        <dbReference type="EMBL" id="MDI7925153.1"/>
    </source>
</evidence>
<name>A0AAE3U658_9HYPH</name>
<evidence type="ECO:0000256" key="1">
    <source>
        <dbReference type="SAM" id="SignalP"/>
    </source>
</evidence>
<dbReference type="Gene3D" id="2.60.40.1610">
    <property type="entry name" value="Domain of unknown function DUF1254"/>
    <property type="match status" value="1"/>
</dbReference>
<dbReference type="AlphaFoldDB" id="A0AAE3U658"/>
<feature type="signal peptide" evidence="1">
    <location>
        <begin position="1"/>
        <end position="23"/>
    </location>
</feature>
<feature type="chain" id="PRO_5042070714" evidence="1">
    <location>
        <begin position="24"/>
        <end position="537"/>
    </location>
</feature>
<dbReference type="Pfam" id="PF06863">
    <property type="entry name" value="DUF1254"/>
    <property type="match status" value="1"/>
</dbReference>
<feature type="domain" description="DUF1214" evidence="2">
    <location>
        <begin position="410"/>
        <end position="520"/>
    </location>
</feature>
<keyword evidence="5" id="KW-1185">Reference proteome</keyword>
<dbReference type="RefSeq" id="WP_311789331.1">
    <property type="nucleotide sequence ID" value="NZ_JALDYY010000028.1"/>
</dbReference>
<keyword evidence="1" id="KW-0732">Signal</keyword>
<dbReference type="InterPro" id="IPR010621">
    <property type="entry name" value="DUF1214"/>
</dbReference>
<gene>
    <name evidence="4" type="ORF">MRS75_24200</name>
</gene>
<dbReference type="InterPro" id="IPR037049">
    <property type="entry name" value="DUF1214_C_sf"/>
</dbReference>
<evidence type="ECO:0000313" key="5">
    <source>
        <dbReference type="Proteomes" id="UP001161580"/>
    </source>
</evidence>
<reference evidence="4" key="1">
    <citation type="submission" date="2022-03" db="EMBL/GenBank/DDBJ databases">
        <title>Fererhizobium litorale gen. nov., sp. nov., isolated from sandy sediments of the Sea of Japan seashore.</title>
        <authorList>
            <person name="Romanenko L."/>
            <person name="Kurilenko V."/>
            <person name="Otstavnykh N."/>
            <person name="Svetashev V."/>
            <person name="Tekutyeva L."/>
            <person name="Isaeva M."/>
            <person name="Mikhailov V."/>
        </authorList>
    </citation>
    <scope>NUCLEOTIDE SEQUENCE</scope>
    <source>
        <strain evidence="4">KMM 9576</strain>
    </source>
</reference>
<sequence length="537" mass="59552">MYRRSLLNVATVCLLLSALQARADTVTSIPPSVATPDVVETSRGRFEFKDGAPTEATAKALYDQHDFAFAYRAFMDTMRGVSIRALRRGMEDMGVKKNEVMVFTELMDAKSLFLTPNADTIYVMGWLDLSDGPVVIESPPEFLGIVQDAWFHWVTDMGSPGPDRGLGGKYLIVPPGYTGELPQGGYFIAHAKTNGILWFGRSFLKDGRDPKPSVDLIKTHTKVYPFEPGGVGTSIASFLAGTARLGKITEPPATVFHEGSGKVMNTLPPNDWSYFELLNQVVQSEPATALDVELMGPIAALGIVKGKPFAPDERMKGIMTDAVAVANAASRNLLMNPRDPDWFYYPDSSWYNMLFESGYEFETPIPEITAEGAKPFPPTGYRQMDARTTFFYGITGITPAMAMRLTGVGSQYLITARDADKKYFDGSKTYRVKLPKSIPEANFWSLTVYDNQTRSMLDTPQRYPRAGSQSYPSPAAEAEADGTTTVYFSPTQPDGVGRGNWIQTMPQKGWFVCLRLYSPLEHFFDKSWRISEIELVE</sequence>
<organism evidence="4 5">
    <name type="scientific">Ferirhizobium litorale</name>
    <dbReference type="NCBI Taxonomy" id="2927786"/>
    <lineage>
        <taxon>Bacteria</taxon>
        <taxon>Pseudomonadati</taxon>
        <taxon>Pseudomonadota</taxon>
        <taxon>Alphaproteobacteria</taxon>
        <taxon>Hyphomicrobiales</taxon>
        <taxon>Rhizobiaceae</taxon>
        <taxon>Ferirhizobium</taxon>
    </lineage>
</organism>
<dbReference type="SUPFAM" id="SSF160935">
    <property type="entry name" value="VPA0735-like"/>
    <property type="match status" value="1"/>
</dbReference>
<dbReference type="PANTHER" id="PTHR36509">
    <property type="entry name" value="BLL3101 PROTEIN"/>
    <property type="match status" value="1"/>
</dbReference>
<dbReference type="InterPro" id="IPR037050">
    <property type="entry name" value="DUF1254_sf"/>
</dbReference>
<comment type="caution">
    <text evidence="4">The sequence shown here is derived from an EMBL/GenBank/DDBJ whole genome shotgun (WGS) entry which is preliminary data.</text>
</comment>